<gene>
    <name evidence="2" type="ORF">APICC_07042</name>
</gene>
<reference evidence="2 3" key="1">
    <citation type="submission" date="2014-07" db="EMBL/GenBank/DDBJ databases">
        <title>Genomic and transcriptomic analysis on Apis cerana provide comprehensive insights into honey bee biology.</title>
        <authorList>
            <person name="Diao Q."/>
            <person name="Sun L."/>
            <person name="Zheng H."/>
            <person name="Zheng H."/>
            <person name="Xu S."/>
            <person name="Wang S."/>
            <person name="Zeng Z."/>
            <person name="Hu F."/>
            <person name="Su S."/>
            <person name="Wu J."/>
        </authorList>
    </citation>
    <scope>NUCLEOTIDE SEQUENCE [LARGE SCALE GENOMIC DNA]</scope>
    <source>
        <tissue evidence="2">Pupae without intestine</tissue>
    </source>
</reference>
<evidence type="ECO:0000313" key="3">
    <source>
        <dbReference type="Proteomes" id="UP000242457"/>
    </source>
</evidence>
<keyword evidence="1" id="KW-0812">Transmembrane</keyword>
<keyword evidence="1" id="KW-1133">Transmembrane helix</keyword>
<dbReference type="OrthoDB" id="564260at2759"/>
<dbReference type="EMBL" id="KZ288368">
    <property type="protein sequence ID" value="PBC26817.1"/>
    <property type="molecule type" value="Genomic_DNA"/>
</dbReference>
<dbReference type="Proteomes" id="UP000242457">
    <property type="component" value="Unassembled WGS sequence"/>
</dbReference>
<name>A0A2A3E508_APICC</name>
<proteinExistence type="predicted"/>
<feature type="transmembrane region" description="Helical" evidence="1">
    <location>
        <begin position="59"/>
        <end position="75"/>
    </location>
</feature>
<accession>A0A2A3E508</accession>
<keyword evidence="1" id="KW-0472">Membrane</keyword>
<dbReference type="AlphaFoldDB" id="A0A2A3E508"/>
<evidence type="ECO:0000256" key="1">
    <source>
        <dbReference type="SAM" id="Phobius"/>
    </source>
</evidence>
<protein>
    <submittedName>
        <fullName evidence="2">NADH-ubiquinone oxidoreductase chain</fullName>
    </submittedName>
</protein>
<evidence type="ECO:0000313" key="2">
    <source>
        <dbReference type="EMBL" id="PBC26817.1"/>
    </source>
</evidence>
<keyword evidence="2" id="KW-0830">Ubiquinone</keyword>
<feature type="transmembrane region" description="Helical" evidence="1">
    <location>
        <begin position="87"/>
        <end position="106"/>
    </location>
</feature>
<sequence>MTTAGETLKSISGSNVKNHQPQRFSLLKIRNKIRLIKKRQRIPATNRESVKRRFYEKQILIFSIPTFSFLCEYNTSRFESTHVEAPYYGSIILASIILKLGGYGILRLIQTNRRLIFVNKGLKKNMYLFSFEYLIASLIFDFLALLNGSQYLISVISGRNNSSEIIKKTLNFYIFLFLIKLQVEIPQDPVYHMLGSVDAGRGYKGNLQLFPKDD</sequence>
<keyword evidence="3" id="KW-1185">Reference proteome</keyword>
<feature type="transmembrane region" description="Helical" evidence="1">
    <location>
        <begin position="127"/>
        <end position="146"/>
    </location>
</feature>
<organism evidence="2 3">
    <name type="scientific">Apis cerana cerana</name>
    <name type="common">Oriental honeybee</name>
    <dbReference type="NCBI Taxonomy" id="94128"/>
    <lineage>
        <taxon>Eukaryota</taxon>
        <taxon>Metazoa</taxon>
        <taxon>Ecdysozoa</taxon>
        <taxon>Arthropoda</taxon>
        <taxon>Hexapoda</taxon>
        <taxon>Insecta</taxon>
        <taxon>Pterygota</taxon>
        <taxon>Neoptera</taxon>
        <taxon>Endopterygota</taxon>
        <taxon>Hymenoptera</taxon>
        <taxon>Apocrita</taxon>
        <taxon>Aculeata</taxon>
        <taxon>Apoidea</taxon>
        <taxon>Anthophila</taxon>
        <taxon>Apidae</taxon>
        <taxon>Apis</taxon>
    </lineage>
</organism>